<dbReference type="Pfam" id="PF00496">
    <property type="entry name" value="SBP_bac_5"/>
    <property type="match status" value="1"/>
</dbReference>
<reference evidence="6 7" key="1">
    <citation type="submission" date="2016-03" db="EMBL/GenBank/DDBJ databases">
        <title>Deep-sea bacteria in the southern Pacific.</title>
        <authorList>
            <person name="Tang K."/>
        </authorList>
    </citation>
    <scope>NUCLEOTIDE SEQUENCE [LARGE SCALE GENOMIC DNA]</scope>
    <source>
        <strain evidence="6 7">JLT2016</strain>
    </source>
</reference>
<dbReference type="CDD" id="cd08503">
    <property type="entry name" value="PBP2_NikA_DppA_OppA_like_17"/>
    <property type="match status" value="1"/>
</dbReference>
<organism evidence="6 7">
    <name type="scientific">Salipiger profundus</name>
    <dbReference type="NCBI Taxonomy" id="1229727"/>
    <lineage>
        <taxon>Bacteria</taxon>
        <taxon>Pseudomonadati</taxon>
        <taxon>Pseudomonadota</taxon>
        <taxon>Alphaproteobacteria</taxon>
        <taxon>Rhodobacterales</taxon>
        <taxon>Roseobacteraceae</taxon>
        <taxon>Salipiger</taxon>
    </lineage>
</organism>
<dbReference type="InterPro" id="IPR039424">
    <property type="entry name" value="SBP_5"/>
</dbReference>
<dbReference type="Proteomes" id="UP000186559">
    <property type="component" value="Chromosome"/>
</dbReference>
<dbReference type="InterPro" id="IPR006311">
    <property type="entry name" value="TAT_signal"/>
</dbReference>
<comment type="subcellular location">
    <subcellularLocation>
        <location evidence="1">Periplasm</location>
    </subcellularLocation>
</comment>
<gene>
    <name evidence="6" type="ORF">Ga0080559_TMP3682</name>
</gene>
<keyword evidence="3" id="KW-0813">Transport</keyword>
<dbReference type="GO" id="GO:0015833">
    <property type="term" value="P:peptide transport"/>
    <property type="evidence" value="ECO:0007669"/>
    <property type="project" value="TreeGrafter"/>
</dbReference>
<evidence type="ECO:0000313" key="6">
    <source>
        <dbReference type="EMBL" id="APX24478.1"/>
    </source>
</evidence>
<dbReference type="GO" id="GO:0043190">
    <property type="term" value="C:ATP-binding cassette (ABC) transporter complex"/>
    <property type="evidence" value="ECO:0007669"/>
    <property type="project" value="InterPro"/>
</dbReference>
<dbReference type="GO" id="GO:0030288">
    <property type="term" value="C:outer membrane-bounded periplasmic space"/>
    <property type="evidence" value="ECO:0007669"/>
    <property type="project" value="UniProtKB-ARBA"/>
</dbReference>
<dbReference type="PROSITE" id="PS51318">
    <property type="entry name" value="TAT"/>
    <property type="match status" value="1"/>
</dbReference>
<dbReference type="GO" id="GO:1904680">
    <property type="term" value="F:peptide transmembrane transporter activity"/>
    <property type="evidence" value="ECO:0007669"/>
    <property type="project" value="TreeGrafter"/>
</dbReference>
<dbReference type="AlphaFoldDB" id="A0A1U7D8N5"/>
<dbReference type="RefSeq" id="WP_076624323.1">
    <property type="nucleotide sequence ID" value="NZ_BMEW01000008.1"/>
</dbReference>
<dbReference type="SUPFAM" id="SSF53850">
    <property type="entry name" value="Periplasmic binding protein-like II"/>
    <property type="match status" value="1"/>
</dbReference>
<name>A0A1U7D8N5_9RHOB</name>
<dbReference type="InterPro" id="IPR000914">
    <property type="entry name" value="SBP_5_dom"/>
</dbReference>
<dbReference type="PANTHER" id="PTHR30290:SF10">
    <property type="entry name" value="PERIPLASMIC OLIGOPEPTIDE-BINDING PROTEIN-RELATED"/>
    <property type="match status" value="1"/>
</dbReference>
<evidence type="ECO:0000256" key="3">
    <source>
        <dbReference type="ARBA" id="ARBA00022448"/>
    </source>
</evidence>
<feature type="domain" description="Solute-binding protein family 5" evidence="5">
    <location>
        <begin position="82"/>
        <end position="417"/>
    </location>
</feature>
<dbReference type="STRING" id="1229727.Ga0080559_TMP3682"/>
<sequence>MTMTLDRRGFLRTAAATSAFVTVPGLASMAQAQDIQPGGTLRVALNITPSVLNPMLLRLNSEYLLAEMLYSGLTMLTPDMTAEPDLATEWSANDDATEWRFVLREGVTFSNGDSLTSKDVVASFTKLLDPATAAPGSRNLGPIAEVVADGDHAVIFRTESPYADLPVALTYPTAKVVPASIIESDFESLGQTPVGSGPFRLVEFVADDRAVVEKNPDYYIEDQPYLDRVVVRTFPDAAGAAAAMLAGEIDILNDIQPTDFARISAGDGVEGLRTPSGRFLDVVMDCTVEPFNDPKVREALSYCVDREAMVELVAEGYGTPGNDTPINSAYQYHADAPIKGYDPERSKELLAEAGYPDGIQIELVASVKPDYRAAMAVVLREMAKPGGWDITVQTMDHPSYLDQVWKKGNFYVGYYNMQPTEGTIFNLLFTSEASWNETRWNNEEFDRLVSEADATTDEDTRAELYAEAQELMREEVPALVPCFFDLLGARGTHVEGYEQSPRGANFALHKVWLTADAPTR</sequence>
<evidence type="ECO:0000259" key="5">
    <source>
        <dbReference type="Pfam" id="PF00496"/>
    </source>
</evidence>
<accession>A0A1U7D8N5</accession>
<keyword evidence="4" id="KW-0732">Signal</keyword>
<dbReference type="OrthoDB" id="9803988at2"/>
<dbReference type="PANTHER" id="PTHR30290">
    <property type="entry name" value="PERIPLASMIC BINDING COMPONENT OF ABC TRANSPORTER"/>
    <property type="match status" value="1"/>
</dbReference>
<evidence type="ECO:0000313" key="7">
    <source>
        <dbReference type="Proteomes" id="UP000186559"/>
    </source>
</evidence>
<proteinExistence type="inferred from homology"/>
<dbReference type="KEGG" id="tpro:Ga0080559_TMP3682"/>
<dbReference type="Gene3D" id="3.10.105.10">
    <property type="entry name" value="Dipeptide-binding Protein, Domain 3"/>
    <property type="match status" value="1"/>
</dbReference>
<comment type="similarity">
    <text evidence="2">Belongs to the bacterial solute-binding protein 5 family.</text>
</comment>
<keyword evidence="7" id="KW-1185">Reference proteome</keyword>
<dbReference type="Gene3D" id="3.40.190.10">
    <property type="entry name" value="Periplasmic binding protein-like II"/>
    <property type="match status" value="1"/>
</dbReference>
<evidence type="ECO:0000256" key="2">
    <source>
        <dbReference type="ARBA" id="ARBA00005695"/>
    </source>
</evidence>
<dbReference type="PIRSF" id="PIRSF002741">
    <property type="entry name" value="MppA"/>
    <property type="match status" value="1"/>
</dbReference>
<protein>
    <submittedName>
        <fullName evidence="6">Peptide/nickel transport system substrate-binding protein</fullName>
    </submittedName>
</protein>
<dbReference type="InterPro" id="IPR030678">
    <property type="entry name" value="Peptide/Ni-bd"/>
</dbReference>
<evidence type="ECO:0000256" key="4">
    <source>
        <dbReference type="ARBA" id="ARBA00022729"/>
    </source>
</evidence>
<evidence type="ECO:0000256" key="1">
    <source>
        <dbReference type="ARBA" id="ARBA00004418"/>
    </source>
</evidence>
<dbReference type="EMBL" id="CP014796">
    <property type="protein sequence ID" value="APX24478.1"/>
    <property type="molecule type" value="Genomic_DNA"/>
</dbReference>